<dbReference type="Proteomes" id="UP000799755">
    <property type="component" value="Unassembled WGS sequence"/>
</dbReference>
<sequence length="128" mass="14516">DFLSHRNRLQLEKWNEKPLEQVKQTIHGVIRETMQRCSENEACASWDGSLSYQDLHDHASRIASHLINQGVGPEVIVPLFFEKSKWNLVAMLSVLYAGGAFLPLDPANPKQRLQYLVESTNANILLCS</sequence>
<reference evidence="1" key="1">
    <citation type="journal article" date="2020" name="Stud. Mycol.">
        <title>101 Dothideomycetes genomes: a test case for predicting lifestyles and emergence of pathogens.</title>
        <authorList>
            <person name="Haridas S."/>
            <person name="Albert R."/>
            <person name="Binder M."/>
            <person name="Bloem J."/>
            <person name="Labutti K."/>
            <person name="Salamov A."/>
            <person name="Andreopoulos B."/>
            <person name="Baker S."/>
            <person name="Barry K."/>
            <person name="Bills G."/>
            <person name="Bluhm B."/>
            <person name="Cannon C."/>
            <person name="Castanera R."/>
            <person name="Culley D."/>
            <person name="Daum C."/>
            <person name="Ezra D."/>
            <person name="Gonzalez J."/>
            <person name="Henrissat B."/>
            <person name="Kuo A."/>
            <person name="Liang C."/>
            <person name="Lipzen A."/>
            <person name="Lutzoni F."/>
            <person name="Magnuson J."/>
            <person name="Mondo S."/>
            <person name="Nolan M."/>
            <person name="Ohm R."/>
            <person name="Pangilinan J."/>
            <person name="Park H.-J."/>
            <person name="Ramirez L."/>
            <person name="Alfaro M."/>
            <person name="Sun H."/>
            <person name="Tritt A."/>
            <person name="Yoshinaga Y."/>
            <person name="Zwiers L.-H."/>
            <person name="Turgeon B."/>
            <person name="Goodwin S."/>
            <person name="Spatafora J."/>
            <person name="Crous P."/>
            <person name="Grigoriev I."/>
        </authorList>
    </citation>
    <scope>NUCLEOTIDE SEQUENCE</scope>
    <source>
        <strain evidence="1">ATCC 200398</strain>
    </source>
</reference>
<comment type="caution">
    <text evidence="1">The sequence shown here is derived from an EMBL/GenBank/DDBJ whole genome shotgun (WGS) entry which is preliminary data.</text>
</comment>
<organism evidence="1 2">
    <name type="scientific">Lindgomyces ingoldianus</name>
    <dbReference type="NCBI Taxonomy" id="673940"/>
    <lineage>
        <taxon>Eukaryota</taxon>
        <taxon>Fungi</taxon>
        <taxon>Dikarya</taxon>
        <taxon>Ascomycota</taxon>
        <taxon>Pezizomycotina</taxon>
        <taxon>Dothideomycetes</taxon>
        <taxon>Pleosporomycetidae</taxon>
        <taxon>Pleosporales</taxon>
        <taxon>Lindgomycetaceae</taxon>
        <taxon>Lindgomyces</taxon>
    </lineage>
</organism>
<protein>
    <submittedName>
        <fullName evidence="1">Acetyl-CoA synthetase-like protein</fullName>
    </submittedName>
</protein>
<feature type="non-terminal residue" evidence="1">
    <location>
        <position position="128"/>
    </location>
</feature>
<proteinExistence type="predicted"/>
<feature type="non-terminal residue" evidence="1">
    <location>
        <position position="1"/>
    </location>
</feature>
<gene>
    <name evidence="1" type="ORF">BDR25DRAFT_175874</name>
</gene>
<dbReference type="EMBL" id="MU003496">
    <property type="protein sequence ID" value="KAF2475448.1"/>
    <property type="molecule type" value="Genomic_DNA"/>
</dbReference>
<accession>A0ACB6R9K4</accession>
<evidence type="ECO:0000313" key="2">
    <source>
        <dbReference type="Proteomes" id="UP000799755"/>
    </source>
</evidence>
<keyword evidence="2" id="KW-1185">Reference proteome</keyword>
<evidence type="ECO:0000313" key="1">
    <source>
        <dbReference type="EMBL" id="KAF2475448.1"/>
    </source>
</evidence>
<name>A0ACB6R9K4_9PLEO</name>